<dbReference type="EMBL" id="JABUPJ010000017">
    <property type="protein sequence ID" value="NYQ39880.1"/>
    <property type="molecule type" value="Genomic_DNA"/>
</dbReference>
<dbReference type="EMBL" id="AASFZR010000087">
    <property type="protein sequence ID" value="EFB4534770.1"/>
    <property type="molecule type" value="Genomic_DNA"/>
</dbReference>
<dbReference type="InterPro" id="IPR010148">
    <property type="entry name" value="CRISPR-assoc_prot_CT1975"/>
</dbReference>
<evidence type="ECO:0000313" key="10">
    <source>
        <dbReference type="Proteomes" id="UP000447081"/>
    </source>
</evidence>
<dbReference type="EMBL" id="WTRN01000123">
    <property type="protein sequence ID" value="MWT85460.1"/>
    <property type="molecule type" value="Genomic_DNA"/>
</dbReference>
<dbReference type="EMBL" id="JABUPU010000002">
    <property type="protein sequence ID" value="NYP83987.1"/>
    <property type="molecule type" value="Genomic_DNA"/>
</dbReference>
<evidence type="ECO:0000313" key="7">
    <source>
        <dbReference type="EMBL" id="RDA40149.1"/>
    </source>
</evidence>
<evidence type="ECO:0000313" key="14">
    <source>
        <dbReference type="Proteomes" id="UP000542214"/>
    </source>
</evidence>
<dbReference type="Proteomes" id="UP000480485">
    <property type="component" value="Unassembled WGS sequence"/>
</dbReference>
<dbReference type="EMBL" id="QOGZ01000008">
    <property type="protein sequence ID" value="RDA40149.1"/>
    <property type="molecule type" value="Genomic_DNA"/>
</dbReference>
<dbReference type="Proteomes" id="UP000253687">
    <property type="component" value="Unassembled WGS sequence"/>
</dbReference>
<dbReference type="Pfam" id="PF09344">
    <property type="entry name" value="Cas_CT1975"/>
    <property type="match status" value="1"/>
</dbReference>
<reference evidence="6 12" key="6">
    <citation type="journal article" date="2020" name="J. Appl. Microbiol.">
        <title>Genetic characterization of Shigatoxigenic and enteropathogenic Escherichia coli O80:H2 from diarrheic and septicemic calves and relatedness to human Shigatoxigenic E. coli O80:H2.</title>
        <authorList>
            <person name="Habets A."/>
            <person name="Crombe F."/>
            <person name="Nakamura K."/>
            <person name="Guerin V."/>
            <person name="De Rauw K."/>
            <person name="Pierard D."/>
            <person name="Saulmont M."/>
            <person name="Hayashi T."/>
            <person name="Mainil J.G."/>
            <person name="Thiry D."/>
        </authorList>
    </citation>
    <scope>NUCLEOTIDE SEQUENCE [LARGE SCALE GENOMIC DNA]</scope>
    <source>
        <strain evidence="6">EH3306</strain>
        <strain evidence="5 12">EH3307</strain>
    </source>
</reference>
<proteinExistence type="predicted"/>
<dbReference type="Proteomes" id="UP000542214">
    <property type="component" value="Unassembled WGS sequence"/>
</dbReference>
<dbReference type="AlphaFoldDB" id="A0A061KA91"/>
<protein>
    <submittedName>
        <fullName evidence="6">Type I-E CRISPR-associated protein Cas7/Cse4/CasC</fullName>
    </submittedName>
</protein>
<dbReference type="OMA" id="HAISTHR"/>
<evidence type="ECO:0000313" key="9">
    <source>
        <dbReference type="Proteomes" id="UP000253687"/>
    </source>
</evidence>
<organism evidence="6">
    <name type="scientific">Escherichia coli</name>
    <dbReference type="NCBI Taxonomy" id="562"/>
    <lineage>
        <taxon>Bacteria</taxon>
        <taxon>Pseudomonadati</taxon>
        <taxon>Pseudomonadota</taxon>
        <taxon>Gammaproteobacteria</taxon>
        <taxon>Enterobacterales</taxon>
        <taxon>Enterobacteriaceae</taxon>
        <taxon>Escherichia</taxon>
    </lineage>
</organism>
<evidence type="ECO:0000313" key="12">
    <source>
        <dbReference type="Proteomes" id="UP000517067"/>
    </source>
</evidence>
<dbReference type="Proteomes" id="UP000447081">
    <property type="component" value="Unassembled WGS sequence"/>
</dbReference>
<evidence type="ECO:0000313" key="1">
    <source>
        <dbReference type="EMBL" id="EFB4534770.1"/>
    </source>
</evidence>
<dbReference type="EMBL" id="WUIG01000060">
    <property type="protein sequence ID" value="MXJ08120.1"/>
    <property type="molecule type" value="Genomic_DNA"/>
</dbReference>
<reference evidence="3 11" key="4">
    <citation type="submission" date="2019-12" db="EMBL/GenBank/DDBJ databases">
        <title>Enteriobacteria Tanzani isolates_8377-8380.</title>
        <authorList>
            <person name="Subbiah M."/>
            <person name="Call D."/>
        </authorList>
    </citation>
    <scope>NUCLEOTIDE SEQUENCE [LARGE SCALE GENOMIC DNA]</scope>
    <source>
        <strain evidence="3 11">8378wC7</strain>
    </source>
</reference>
<dbReference type="Proteomes" id="UP000531813">
    <property type="component" value="Unassembled WGS sequence"/>
</dbReference>
<dbReference type="EMBL" id="CP122634">
    <property type="protein sequence ID" value="WHI02977.1"/>
    <property type="molecule type" value="Genomic_DNA"/>
</dbReference>
<reference evidence="7 9" key="1">
    <citation type="submission" date="2018-07" db="EMBL/GenBank/DDBJ databases">
        <title>Whole Genome Sequence Analysis of Avian Pathogenic E. coli - An Australian Perspective.</title>
        <authorList>
            <person name="Cummins M.L."/>
            <person name="Reid C.J."/>
            <person name="Roy Chowdhury P."/>
            <person name="Bushell R."/>
            <person name="Esbert N."/>
            <person name="Tivendale K.A."/>
            <person name="Noormohammadi A.H."/>
            <person name="Islam S."/>
            <person name="Marenda M.S."/>
            <person name="Browning G.F."/>
            <person name="Markham P.F."/>
            <person name="Djordjevic S.P."/>
        </authorList>
    </citation>
    <scope>NUCLEOTIDE SEQUENCE [LARGE SCALE GENOMIC DNA]</scope>
    <source>
        <strain evidence="7 9">AVC211</strain>
    </source>
</reference>
<reference evidence="8" key="7">
    <citation type="journal article" date="2023" name="Front. Microbiol.">
        <title>Virotyping and genetic antimicrobial susceptibility testing of porcine ETEC/STEC strains and associated plasmid types.</title>
        <authorList>
            <person name="Vereecke N."/>
            <person name="Van Hoorde S."/>
            <person name="Sperling D."/>
            <person name="Theuns S."/>
            <person name="Devriendt B."/>
            <person name="Cox E."/>
        </authorList>
    </citation>
    <scope>NUCLEOTIDE SEQUENCE</scope>
    <source>
        <strain evidence="8">ETEC4085</strain>
    </source>
</reference>
<dbReference type="Proteomes" id="UP000540485">
    <property type="component" value="Unassembled WGS sequence"/>
</dbReference>
<reference evidence="4 10" key="3">
    <citation type="submission" date="2019-12" db="EMBL/GenBank/DDBJ databases">
        <title>Enteriobacteria Tanzani isolates_10434.</title>
        <authorList>
            <person name="Subbiah M."/>
            <person name="Call D."/>
        </authorList>
    </citation>
    <scope>NUCLEOTIDE SEQUENCE [LARGE SCALE GENOMIC DNA]</scope>
    <source>
        <strain evidence="4 10">10434wG3</strain>
    </source>
</reference>
<dbReference type="EMBL" id="AASWIS010000005">
    <property type="protein sequence ID" value="EFH5891895.1"/>
    <property type="molecule type" value="Genomic_DNA"/>
</dbReference>
<dbReference type="CDD" id="cd09646">
    <property type="entry name" value="Cas7_I-E"/>
    <property type="match status" value="1"/>
</dbReference>
<sequence length="363" mass="40071">MSNFINIHVLISHSPSCLNRDDMNMQKDAIFGGKRRVRISSQSLKRAMRKSDYYAQNIGESSLRTIHLAQLRDVLRQKLSERFDQKIIDKTLALLSGKSVDEAEKISADAVTPWVVGEIAWFCEQVAKAEADNLDDKKLLKVLKEDIAAIRVNLQQGVDIALSGRMATSGMMSELGKVDGAMSIAHAITTHQVDSDIDWFTAVDDLQEQGSAHLGTQEFSSGVFYRYANINLAQLQENLGGASREQALEIATHVVHMLATEVPGAKQRTYAAFNPADMVMVNFSDMPLSMANAFEKAVKANDGFLQPSLQAFNQYWDRVANGYGLNGAAAQFSLSDVDPITGQVQQMPTLEQLKSWVRNNGEA</sequence>
<evidence type="ECO:0000313" key="6">
    <source>
        <dbReference type="EMBL" id="NYQ39880.1"/>
    </source>
</evidence>
<dbReference type="Proteomes" id="UP001179946">
    <property type="component" value="Chromosome"/>
</dbReference>
<evidence type="ECO:0000313" key="2">
    <source>
        <dbReference type="EMBL" id="EFH5891895.1"/>
    </source>
</evidence>
<dbReference type="Proteomes" id="UP000517067">
    <property type="component" value="Unassembled WGS sequence"/>
</dbReference>
<evidence type="ECO:0000313" key="13">
    <source>
        <dbReference type="Proteomes" id="UP000531813"/>
    </source>
</evidence>
<evidence type="ECO:0000313" key="8">
    <source>
        <dbReference type="EMBL" id="WHI02977.1"/>
    </source>
</evidence>
<accession>A0A061KA91</accession>
<dbReference type="RefSeq" id="WP_000064446.1">
    <property type="nucleotide sequence ID" value="NZ_AP023235.1"/>
</dbReference>
<reference evidence="1 14" key="2">
    <citation type="submission" date="2018-08" db="EMBL/GenBank/DDBJ databases">
        <authorList>
            <consortium name="NARMS: The National Antimicrobial Resistance Monitoring System"/>
        </authorList>
    </citation>
    <scope>NUCLEOTIDE SEQUENCE [LARGE SCALE GENOMIC DNA]</scope>
    <source>
        <strain evidence="1 14">FSIS11706358</strain>
    </source>
</reference>
<dbReference type="NCBIfam" id="TIGR01869">
    <property type="entry name" value="casC_Cse4"/>
    <property type="match status" value="1"/>
</dbReference>
<evidence type="ECO:0000313" key="5">
    <source>
        <dbReference type="EMBL" id="NYP83987.1"/>
    </source>
</evidence>
<gene>
    <name evidence="6" type="primary">cas7e</name>
    <name evidence="1" type="ORF">C0P57_004107</name>
    <name evidence="7" type="ORF">DTL43_09240</name>
    <name evidence="6" type="ORF">G4A38_14940</name>
    <name evidence="5" type="ORF">G4A47_01870</name>
    <name evidence="2" type="ORF">GOP25_06530</name>
    <name evidence="3" type="ORF">GP954_09880</name>
    <name evidence="4" type="ORF">GRW24_06475</name>
    <name evidence="8" type="ORF">QDW62_05320</name>
</gene>
<evidence type="ECO:0000313" key="3">
    <source>
        <dbReference type="EMBL" id="MWT85460.1"/>
    </source>
</evidence>
<evidence type="ECO:0000313" key="4">
    <source>
        <dbReference type="EMBL" id="MXJ08120.1"/>
    </source>
</evidence>
<evidence type="ECO:0000313" key="11">
    <source>
        <dbReference type="Proteomes" id="UP000480485"/>
    </source>
</evidence>
<name>A0A061KA91_ECOLX</name>
<reference evidence="2 13" key="5">
    <citation type="submission" date="2019-12" db="EMBL/GenBank/DDBJ databases">
        <authorList>
            <consortium name="GenomeTrakr network: Whole genome sequencing for foodborne pathogen traceback"/>
        </authorList>
    </citation>
    <scope>NUCLEOTIDE SEQUENCE [LARGE SCALE GENOMIC DNA]</scope>
    <source>
        <strain evidence="2 13">PSU-2243</strain>
    </source>
</reference>